<protein>
    <submittedName>
        <fullName evidence="7">Transferase 2, rSAM/selenodomain-associated</fullName>
    </submittedName>
</protein>
<keyword evidence="5" id="KW-0472">Membrane</keyword>
<evidence type="ECO:0000256" key="1">
    <source>
        <dbReference type="ARBA" id="ARBA00004236"/>
    </source>
</evidence>
<keyword evidence="4 7" id="KW-0808">Transferase</keyword>
<keyword evidence="2" id="KW-1003">Cell membrane</keyword>
<comment type="subcellular location">
    <subcellularLocation>
        <location evidence="1">Cell membrane</location>
    </subcellularLocation>
</comment>
<dbReference type="AlphaFoldDB" id="A0A1T5HH18"/>
<evidence type="ECO:0000259" key="6">
    <source>
        <dbReference type="Pfam" id="PF00535"/>
    </source>
</evidence>
<evidence type="ECO:0000256" key="2">
    <source>
        <dbReference type="ARBA" id="ARBA00022475"/>
    </source>
</evidence>
<evidence type="ECO:0000256" key="4">
    <source>
        <dbReference type="ARBA" id="ARBA00022679"/>
    </source>
</evidence>
<dbReference type="Gene3D" id="3.90.550.10">
    <property type="entry name" value="Spore Coat Polysaccharide Biosynthesis Protein SpsA, Chain A"/>
    <property type="match status" value="1"/>
</dbReference>
<dbReference type="InterPro" id="IPR029044">
    <property type="entry name" value="Nucleotide-diphossugar_trans"/>
</dbReference>
<evidence type="ECO:0000313" key="7">
    <source>
        <dbReference type="EMBL" id="SKC19919.1"/>
    </source>
</evidence>
<evidence type="ECO:0000256" key="3">
    <source>
        <dbReference type="ARBA" id="ARBA00022676"/>
    </source>
</evidence>
<reference evidence="8" key="1">
    <citation type="submission" date="2017-02" db="EMBL/GenBank/DDBJ databases">
        <authorList>
            <person name="Varghese N."/>
            <person name="Submissions S."/>
        </authorList>
    </citation>
    <scope>NUCLEOTIDE SEQUENCE [LARGE SCALE GENOMIC DNA]</scope>
    <source>
        <strain evidence="8">DSM 22270</strain>
    </source>
</reference>
<keyword evidence="8" id="KW-1185">Reference proteome</keyword>
<dbReference type="InterPro" id="IPR001173">
    <property type="entry name" value="Glyco_trans_2-like"/>
</dbReference>
<dbReference type="EMBL" id="FUZA01000015">
    <property type="protein sequence ID" value="SKC19919.1"/>
    <property type="molecule type" value="Genomic_DNA"/>
</dbReference>
<proteinExistence type="predicted"/>
<dbReference type="Proteomes" id="UP000190897">
    <property type="component" value="Unassembled WGS sequence"/>
</dbReference>
<feature type="domain" description="Glycosyltransferase 2-like" evidence="6">
    <location>
        <begin position="4"/>
        <end position="123"/>
    </location>
</feature>
<dbReference type="GO" id="GO:0016757">
    <property type="term" value="F:glycosyltransferase activity"/>
    <property type="evidence" value="ECO:0007669"/>
    <property type="project" value="UniProtKB-KW"/>
</dbReference>
<dbReference type="STRING" id="651661.SAMN05660293_05555"/>
<name>A0A1T5HH18_9BACT</name>
<accession>A0A1T5HH18</accession>
<dbReference type="PANTHER" id="PTHR43646:SF2">
    <property type="entry name" value="GLYCOSYLTRANSFERASE 2-LIKE DOMAIN-CONTAINING PROTEIN"/>
    <property type="match status" value="1"/>
</dbReference>
<evidence type="ECO:0000313" key="8">
    <source>
        <dbReference type="Proteomes" id="UP000190897"/>
    </source>
</evidence>
<organism evidence="7 8">
    <name type="scientific">Dyadobacter psychrophilus</name>
    <dbReference type="NCBI Taxonomy" id="651661"/>
    <lineage>
        <taxon>Bacteria</taxon>
        <taxon>Pseudomonadati</taxon>
        <taxon>Bacteroidota</taxon>
        <taxon>Cytophagia</taxon>
        <taxon>Cytophagales</taxon>
        <taxon>Spirosomataceae</taxon>
        <taxon>Dyadobacter</taxon>
    </lineage>
</organism>
<dbReference type="RefSeq" id="WP_082217971.1">
    <property type="nucleotide sequence ID" value="NZ_FUZA01000015.1"/>
</dbReference>
<dbReference type="PANTHER" id="PTHR43646">
    <property type="entry name" value="GLYCOSYLTRANSFERASE"/>
    <property type="match status" value="1"/>
</dbReference>
<dbReference type="InterPro" id="IPR026461">
    <property type="entry name" value="Trfase_2_rSAM/seldom_assoc"/>
</dbReference>
<dbReference type="CDD" id="cd02522">
    <property type="entry name" value="GT_2_like_a"/>
    <property type="match status" value="1"/>
</dbReference>
<gene>
    <name evidence="7" type="ORF">SAMN05660293_05555</name>
</gene>
<dbReference type="SUPFAM" id="SSF53448">
    <property type="entry name" value="Nucleotide-diphospho-sugar transferases"/>
    <property type="match status" value="1"/>
</dbReference>
<dbReference type="OrthoDB" id="9810303at2"/>
<dbReference type="GO" id="GO:0005886">
    <property type="term" value="C:plasma membrane"/>
    <property type="evidence" value="ECO:0007669"/>
    <property type="project" value="UniProtKB-SubCell"/>
</dbReference>
<dbReference type="Pfam" id="PF00535">
    <property type="entry name" value="Glycos_transf_2"/>
    <property type="match status" value="1"/>
</dbReference>
<evidence type="ECO:0000256" key="5">
    <source>
        <dbReference type="ARBA" id="ARBA00023136"/>
    </source>
</evidence>
<dbReference type="NCBIfam" id="TIGR04283">
    <property type="entry name" value="glyco_like_mftF"/>
    <property type="match status" value="1"/>
</dbReference>
<keyword evidence="3" id="KW-0328">Glycosyltransferase</keyword>
<sequence>MKLSIIIPTYNEAANIARLLQDLFRYAGDQPIEVIVSDGGSKDATLEIALQAGASVLKSPKPGRAAQMNYASGFANGDVLYFVHADVGINQDYFQDIERAASDGFEAGCYRFRFDSNRAILKINSYFTRFNRLMCRGGDQTLFITRKLFDQLNGFDEYYTIMEDYDIIIRIWKIARFKIIPKEVTVSARKYQNNSWLRVQIANLTAFTMFYLKREPASIALKYKSLLDYR</sequence>